<dbReference type="GO" id="GO:0016020">
    <property type="term" value="C:membrane"/>
    <property type="evidence" value="ECO:0007669"/>
    <property type="project" value="UniProtKB-SubCell"/>
</dbReference>
<evidence type="ECO:0000256" key="1">
    <source>
        <dbReference type="ARBA" id="ARBA00004141"/>
    </source>
</evidence>
<dbReference type="FunCoup" id="W4KQ38">
    <property type="interactions" value="162"/>
</dbReference>
<comment type="subcellular location">
    <subcellularLocation>
        <location evidence="1">Membrane</location>
        <topology evidence="1">Multi-pass membrane protein</topology>
    </subcellularLocation>
</comment>
<name>W4KQ38_HETIT</name>
<dbReference type="HOGENOM" id="CLU_065417_0_0_1"/>
<dbReference type="Pfam" id="PF03661">
    <property type="entry name" value="TMEM33_Pom33"/>
    <property type="match status" value="1"/>
</dbReference>
<evidence type="ECO:0000256" key="4">
    <source>
        <dbReference type="ARBA" id="ARBA00022989"/>
    </source>
</evidence>
<proteinExistence type="inferred from homology"/>
<dbReference type="OrthoDB" id="5581259at2759"/>
<gene>
    <name evidence="7" type="ORF">HETIRDRAFT_153991</name>
</gene>
<feature type="transmembrane region" description="Helical" evidence="6">
    <location>
        <begin position="7"/>
        <end position="30"/>
    </location>
</feature>
<dbReference type="GO" id="GO:0061024">
    <property type="term" value="P:membrane organization"/>
    <property type="evidence" value="ECO:0007669"/>
    <property type="project" value="TreeGrafter"/>
</dbReference>
<dbReference type="RefSeq" id="XP_009541407.1">
    <property type="nucleotide sequence ID" value="XM_009543112.1"/>
</dbReference>
<dbReference type="InParanoid" id="W4KQ38"/>
<dbReference type="Proteomes" id="UP000030671">
    <property type="component" value="Unassembled WGS sequence"/>
</dbReference>
<dbReference type="KEGG" id="hir:HETIRDRAFT_153991"/>
<dbReference type="InterPro" id="IPR051645">
    <property type="entry name" value="PER33/POM33_regulator"/>
</dbReference>
<dbReference type="EMBL" id="KI925454">
    <property type="protein sequence ID" value="ETW87515.1"/>
    <property type="molecule type" value="Genomic_DNA"/>
</dbReference>
<sequence length="245" mass="27357">MATTQHYVWAAGHFILLISALKYILAWVLFKTPSLWWYKASYTGALVSYAITPQPNASYIKRALADENVQYLLLAVFWWSSRPVTVSLLPYTIFSLFHALTFTRTTLMPQLLPQGPPATPNGPPTPHPLAKKLQAWVKSNYDTAMRLVAYTEIIIVFRVIVGAVLLQNSLLTPVIYVHFVRMRYYQSAFTKDAIHHAIFRVDGYVNKPETPAVLKQGWATAQGLVGRWTGARLPATPAAGAAAAR</sequence>
<dbReference type="GO" id="GO:0005783">
    <property type="term" value="C:endoplasmic reticulum"/>
    <property type="evidence" value="ECO:0007669"/>
    <property type="project" value="TreeGrafter"/>
</dbReference>
<evidence type="ECO:0000256" key="6">
    <source>
        <dbReference type="SAM" id="Phobius"/>
    </source>
</evidence>
<reference evidence="7 8" key="1">
    <citation type="journal article" date="2012" name="New Phytol.">
        <title>Insight into trade-off between wood decay and parasitism from the genome of a fungal forest pathogen.</title>
        <authorList>
            <person name="Olson A."/>
            <person name="Aerts A."/>
            <person name="Asiegbu F."/>
            <person name="Belbahri L."/>
            <person name="Bouzid O."/>
            <person name="Broberg A."/>
            <person name="Canback B."/>
            <person name="Coutinho P.M."/>
            <person name="Cullen D."/>
            <person name="Dalman K."/>
            <person name="Deflorio G."/>
            <person name="van Diepen L.T."/>
            <person name="Dunand C."/>
            <person name="Duplessis S."/>
            <person name="Durling M."/>
            <person name="Gonthier P."/>
            <person name="Grimwood J."/>
            <person name="Fossdal C.G."/>
            <person name="Hansson D."/>
            <person name="Henrissat B."/>
            <person name="Hietala A."/>
            <person name="Himmelstrand K."/>
            <person name="Hoffmeister D."/>
            <person name="Hogberg N."/>
            <person name="James T.Y."/>
            <person name="Karlsson M."/>
            <person name="Kohler A."/>
            <person name="Kues U."/>
            <person name="Lee Y.H."/>
            <person name="Lin Y.C."/>
            <person name="Lind M."/>
            <person name="Lindquist E."/>
            <person name="Lombard V."/>
            <person name="Lucas S."/>
            <person name="Lunden K."/>
            <person name="Morin E."/>
            <person name="Murat C."/>
            <person name="Park J."/>
            <person name="Raffaello T."/>
            <person name="Rouze P."/>
            <person name="Salamov A."/>
            <person name="Schmutz J."/>
            <person name="Solheim H."/>
            <person name="Stahlberg J."/>
            <person name="Velez H."/>
            <person name="de Vries R.P."/>
            <person name="Wiebenga A."/>
            <person name="Woodward S."/>
            <person name="Yakovlev I."/>
            <person name="Garbelotto M."/>
            <person name="Martin F."/>
            <person name="Grigoriev I.V."/>
            <person name="Stenlid J."/>
        </authorList>
    </citation>
    <scope>NUCLEOTIDE SEQUENCE [LARGE SCALE GENOMIC DNA]</scope>
    <source>
        <strain evidence="7 8">TC 32-1</strain>
    </source>
</reference>
<evidence type="ECO:0008006" key="9">
    <source>
        <dbReference type="Google" id="ProtNLM"/>
    </source>
</evidence>
<dbReference type="PANTHER" id="PTHR12703:SF4">
    <property type="entry name" value="TRANSMEMBRANE PROTEIN 33"/>
    <property type="match status" value="1"/>
</dbReference>
<comment type="similarity">
    <text evidence="2">Belongs to the PER33/POM33 family.</text>
</comment>
<feature type="transmembrane region" description="Helical" evidence="6">
    <location>
        <begin position="72"/>
        <end position="94"/>
    </location>
</feature>
<keyword evidence="5 6" id="KW-0472">Membrane</keyword>
<keyword evidence="4 6" id="KW-1133">Transmembrane helix</keyword>
<dbReference type="InterPro" id="IPR005344">
    <property type="entry name" value="TMEM33/Pom33"/>
</dbReference>
<evidence type="ECO:0000256" key="3">
    <source>
        <dbReference type="ARBA" id="ARBA00022692"/>
    </source>
</evidence>
<feature type="transmembrane region" description="Helical" evidence="6">
    <location>
        <begin position="153"/>
        <end position="177"/>
    </location>
</feature>
<accession>W4KQ38</accession>
<keyword evidence="8" id="KW-1185">Reference proteome</keyword>
<evidence type="ECO:0000256" key="5">
    <source>
        <dbReference type="ARBA" id="ARBA00023136"/>
    </source>
</evidence>
<protein>
    <recommendedName>
        <fullName evidence="9">Endoplasmic reticulum protein</fullName>
    </recommendedName>
</protein>
<evidence type="ECO:0000313" key="8">
    <source>
        <dbReference type="Proteomes" id="UP000030671"/>
    </source>
</evidence>
<dbReference type="STRING" id="747525.W4KQ38"/>
<dbReference type="GeneID" id="20667464"/>
<organism evidence="7 8">
    <name type="scientific">Heterobasidion irregulare (strain TC 32-1)</name>
    <dbReference type="NCBI Taxonomy" id="747525"/>
    <lineage>
        <taxon>Eukaryota</taxon>
        <taxon>Fungi</taxon>
        <taxon>Dikarya</taxon>
        <taxon>Basidiomycota</taxon>
        <taxon>Agaricomycotina</taxon>
        <taxon>Agaricomycetes</taxon>
        <taxon>Russulales</taxon>
        <taxon>Bondarzewiaceae</taxon>
        <taxon>Heterobasidion</taxon>
        <taxon>Heterobasidion annosum species complex</taxon>
    </lineage>
</organism>
<keyword evidence="3 6" id="KW-0812">Transmembrane</keyword>
<dbReference type="AlphaFoldDB" id="W4KQ38"/>
<evidence type="ECO:0000256" key="2">
    <source>
        <dbReference type="ARBA" id="ARBA00007322"/>
    </source>
</evidence>
<dbReference type="PANTHER" id="PTHR12703">
    <property type="entry name" value="TRANSMEMBRANE PROTEIN 33"/>
    <property type="match status" value="1"/>
</dbReference>
<dbReference type="eggNOG" id="KOG4002">
    <property type="taxonomic scope" value="Eukaryota"/>
</dbReference>
<dbReference type="GO" id="GO:0071786">
    <property type="term" value="P:endoplasmic reticulum tubular network organization"/>
    <property type="evidence" value="ECO:0007669"/>
    <property type="project" value="TreeGrafter"/>
</dbReference>
<evidence type="ECO:0000313" key="7">
    <source>
        <dbReference type="EMBL" id="ETW87515.1"/>
    </source>
</evidence>